<protein>
    <recommendedName>
        <fullName evidence="6">LRAT domain-containing protein</fullName>
    </recommendedName>
</protein>
<dbReference type="Pfam" id="PF04970">
    <property type="entry name" value="LRAT"/>
    <property type="match status" value="1"/>
</dbReference>
<dbReference type="Gene3D" id="3.90.1720.10">
    <property type="entry name" value="endopeptidase domain like (from Nostoc punctiforme)"/>
    <property type="match status" value="2"/>
</dbReference>
<evidence type="ECO:0000256" key="4">
    <source>
        <dbReference type="ARBA" id="ARBA00023098"/>
    </source>
</evidence>
<feature type="region of interest" description="Disordered" evidence="5">
    <location>
        <begin position="1"/>
        <end position="81"/>
    </location>
</feature>
<gene>
    <name evidence="7" type="ORF">FSP39_011124</name>
</gene>
<dbReference type="GO" id="GO:0005737">
    <property type="term" value="C:cytoplasm"/>
    <property type="evidence" value="ECO:0007669"/>
    <property type="project" value="TreeGrafter"/>
</dbReference>
<dbReference type="InterPro" id="IPR051496">
    <property type="entry name" value="H-rev107_PLA/AT"/>
</dbReference>
<proteinExistence type="inferred from homology"/>
<evidence type="ECO:0000313" key="8">
    <source>
        <dbReference type="Proteomes" id="UP001186944"/>
    </source>
</evidence>
<keyword evidence="8" id="KW-1185">Reference proteome</keyword>
<dbReference type="PROSITE" id="PS51934">
    <property type="entry name" value="LRAT"/>
    <property type="match status" value="1"/>
</dbReference>
<evidence type="ECO:0000259" key="6">
    <source>
        <dbReference type="PROSITE" id="PS51934"/>
    </source>
</evidence>
<feature type="domain" description="LRAT" evidence="6">
    <location>
        <begin position="108"/>
        <end position="233"/>
    </location>
</feature>
<evidence type="ECO:0000256" key="1">
    <source>
        <dbReference type="ARBA" id="ARBA00007824"/>
    </source>
</evidence>
<dbReference type="GO" id="GO:0070292">
    <property type="term" value="P:N-acylphosphatidylethanolamine metabolic process"/>
    <property type="evidence" value="ECO:0007669"/>
    <property type="project" value="TreeGrafter"/>
</dbReference>
<evidence type="ECO:0000256" key="2">
    <source>
        <dbReference type="ARBA" id="ARBA00022679"/>
    </source>
</evidence>
<evidence type="ECO:0000313" key="7">
    <source>
        <dbReference type="EMBL" id="KAK3097581.1"/>
    </source>
</evidence>
<dbReference type="GO" id="GO:0004623">
    <property type="term" value="F:phospholipase A2 activity"/>
    <property type="evidence" value="ECO:0007669"/>
    <property type="project" value="TreeGrafter"/>
</dbReference>
<dbReference type="PANTHER" id="PTHR13943:SF77">
    <property type="entry name" value="LRAT DOMAIN-CONTAINING PROTEIN"/>
    <property type="match status" value="1"/>
</dbReference>
<dbReference type="GO" id="GO:0016410">
    <property type="term" value="F:N-acyltransferase activity"/>
    <property type="evidence" value="ECO:0007669"/>
    <property type="project" value="TreeGrafter"/>
</dbReference>
<comment type="similarity">
    <text evidence="1">Belongs to the H-rev107 family.</text>
</comment>
<evidence type="ECO:0000256" key="5">
    <source>
        <dbReference type="SAM" id="MobiDB-lite"/>
    </source>
</evidence>
<reference evidence="7" key="1">
    <citation type="submission" date="2019-08" db="EMBL/GenBank/DDBJ databases">
        <title>The improved chromosome-level genome for the pearl oyster Pinctada fucata martensii using PacBio sequencing and Hi-C.</title>
        <authorList>
            <person name="Zheng Z."/>
        </authorList>
    </citation>
    <scope>NUCLEOTIDE SEQUENCE</scope>
    <source>
        <strain evidence="7">ZZ-2019</strain>
        <tissue evidence="7">Adductor muscle</tissue>
    </source>
</reference>
<keyword evidence="3" id="KW-0378">Hydrolase</keyword>
<dbReference type="Proteomes" id="UP001186944">
    <property type="component" value="Unassembled WGS sequence"/>
</dbReference>
<feature type="compositionally biased region" description="Basic and acidic residues" evidence="5">
    <location>
        <begin position="1"/>
        <end position="23"/>
    </location>
</feature>
<keyword evidence="2" id="KW-0808">Transferase</keyword>
<dbReference type="EMBL" id="VSWD01000007">
    <property type="protein sequence ID" value="KAK3097581.1"/>
    <property type="molecule type" value="Genomic_DNA"/>
</dbReference>
<keyword evidence="4" id="KW-0443">Lipid metabolism</keyword>
<dbReference type="GO" id="GO:0008970">
    <property type="term" value="F:phospholipase A1 activity"/>
    <property type="evidence" value="ECO:0007669"/>
    <property type="project" value="TreeGrafter"/>
</dbReference>
<feature type="compositionally biased region" description="Polar residues" evidence="5">
    <location>
        <begin position="35"/>
        <end position="50"/>
    </location>
</feature>
<organism evidence="7 8">
    <name type="scientific">Pinctada imbricata</name>
    <name type="common">Atlantic pearl-oyster</name>
    <name type="synonym">Pinctada martensii</name>
    <dbReference type="NCBI Taxonomy" id="66713"/>
    <lineage>
        <taxon>Eukaryota</taxon>
        <taxon>Metazoa</taxon>
        <taxon>Spiralia</taxon>
        <taxon>Lophotrochozoa</taxon>
        <taxon>Mollusca</taxon>
        <taxon>Bivalvia</taxon>
        <taxon>Autobranchia</taxon>
        <taxon>Pteriomorphia</taxon>
        <taxon>Pterioida</taxon>
        <taxon>Pterioidea</taxon>
        <taxon>Pteriidae</taxon>
        <taxon>Pinctada</taxon>
    </lineage>
</organism>
<dbReference type="AlphaFoldDB" id="A0AA88Y4B6"/>
<evidence type="ECO:0000256" key="3">
    <source>
        <dbReference type="ARBA" id="ARBA00022801"/>
    </source>
</evidence>
<dbReference type="InterPro" id="IPR007053">
    <property type="entry name" value="LRAT_dom"/>
</dbReference>
<accession>A0AA88Y4B6</accession>
<name>A0AA88Y4B6_PINIB</name>
<comment type="caution">
    <text evidence="7">The sequence shown here is derived from an EMBL/GenBank/DDBJ whole genome shotgun (WGS) entry which is preliminary data.</text>
</comment>
<feature type="compositionally biased region" description="Low complexity" evidence="5">
    <location>
        <begin position="51"/>
        <end position="65"/>
    </location>
</feature>
<dbReference type="PANTHER" id="PTHR13943">
    <property type="entry name" value="HRAS-LIKE SUPPRESSOR - RELATED"/>
    <property type="match status" value="1"/>
</dbReference>
<sequence>MAEFEKRAPKDETLHRRRDETLDPKLLQRPPLRQISRNEVLQTSRSAVPQSISSHSIIESESVESTRVPVSGKDEERENSDSQFSSSCIECVIPYRVINRSEIAVGDHIINAGAVYDHHAIITEIAPDERDENNIKRAKVTLIHATNTKLGVFSGLSKIFGGKAKIRRTVDYFDFETSKIMIVKYFNAPFEATDVIRRAEGELEKQDFRYHLFGNNCEHFATYCVTNERFSMQVTKLKMTLRMFLSLGLNALRNEKLRNQVAYERGLICKMCFERDNKLFEAEKKPIKEKADVQKGDIITFPYWNFYHDAIVLEVHEDKVGDRNKVDLTYAHYAFCGPSEHNTIKQKRETFPLNGSVTVTMYKSPQFNVYTSEETVDRAKMRIGEQQFAFFANDSSHFARWCKLKLSHSS</sequence>